<evidence type="ECO:0000256" key="3">
    <source>
        <dbReference type="ARBA" id="ARBA00022833"/>
    </source>
</evidence>
<dbReference type="GO" id="GO:0008170">
    <property type="term" value="F:N-methyltransferase activity"/>
    <property type="evidence" value="ECO:0007669"/>
    <property type="project" value="UniProtKB-ARBA"/>
</dbReference>
<feature type="domain" description="MYND-type" evidence="6">
    <location>
        <begin position="16"/>
        <end position="52"/>
    </location>
</feature>
<protein>
    <recommendedName>
        <fullName evidence="8">MYND-type domain-containing protein</fullName>
    </recommendedName>
</protein>
<keyword evidence="2 4" id="KW-0863">Zinc-finger</keyword>
<dbReference type="GO" id="GO:0008270">
    <property type="term" value="F:zinc ion binding"/>
    <property type="evidence" value="ECO:0007669"/>
    <property type="project" value="UniProtKB-KW"/>
</dbReference>
<proteinExistence type="predicted"/>
<organism evidence="7">
    <name type="scientific">Photinus pyralis</name>
    <name type="common">Common eastern firefly</name>
    <name type="synonym">Lampyris pyralis</name>
    <dbReference type="NCBI Taxonomy" id="7054"/>
    <lineage>
        <taxon>Eukaryota</taxon>
        <taxon>Metazoa</taxon>
        <taxon>Ecdysozoa</taxon>
        <taxon>Arthropoda</taxon>
        <taxon>Hexapoda</taxon>
        <taxon>Insecta</taxon>
        <taxon>Pterygota</taxon>
        <taxon>Neoptera</taxon>
        <taxon>Endopterygota</taxon>
        <taxon>Coleoptera</taxon>
        <taxon>Polyphaga</taxon>
        <taxon>Elateriformia</taxon>
        <taxon>Elateroidea</taxon>
        <taxon>Lampyridae</taxon>
        <taxon>Lampyrinae</taxon>
        <taxon>Photinus</taxon>
    </lineage>
</organism>
<keyword evidence="1" id="KW-0479">Metal-binding</keyword>
<dbReference type="AlphaFoldDB" id="A0A1Y1KQ70"/>
<dbReference type="GO" id="GO:0008757">
    <property type="term" value="F:S-adenosylmethionine-dependent methyltransferase activity"/>
    <property type="evidence" value="ECO:0007669"/>
    <property type="project" value="UniProtKB-ARBA"/>
</dbReference>
<dbReference type="InterPro" id="IPR053010">
    <property type="entry name" value="SET_SmydA-8"/>
</dbReference>
<dbReference type="PANTHER" id="PTHR46455">
    <property type="entry name" value="SET AND MYND DOMAIN CONTAINING, ARTHROPOD-SPECIFIC, MEMBER 4, ISOFORM A"/>
    <property type="match status" value="1"/>
</dbReference>
<dbReference type="PROSITE" id="PS50865">
    <property type="entry name" value="ZF_MYND_2"/>
    <property type="match status" value="1"/>
</dbReference>
<dbReference type="CDD" id="cd20071">
    <property type="entry name" value="SET_SMYD"/>
    <property type="match status" value="1"/>
</dbReference>
<evidence type="ECO:0000259" key="5">
    <source>
        <dbReference type="PROSITE" id="PS50280"/>
    </source>
</evidence>
<dbReference type="PANTHER" id="PTHR46455:SF2">
    <property type="entry name" value="AT24727P"/>
    <property type="match status" value="1"/>
</dbReference>
<evidence type="ECO:0000256" key="2">
    <source>
        <dbReference type="ARBA" id="ARBA00022771"/>
    </source>
</evidence>
<dbReference type="Gene3D" id="1.10.220.160">
    <property type="match status" value="1"/>
</dbReference>
<dbReference type="Gene3D" id="2.170.270.10">
    <property type="entry name" value="SET domain"/>
    <property type="match status" value="1"/>
</dbReference>
<dbReference type="InterPro" id="IPR001214">
    <property type="entry name" value="SET_dom"/>
</dbReference>
<keyword evidence="3" id="KW-0862">Zinc</keyword>
<dbReference type="InterPro" id="IPR046341">
    <property type="entry name" value="SET_dom_sf"/>
</dbReference>
<dbReference type="Pfam" id="PF00856">
    <property type="entry name" value="SET"/>
    <property type="match status" value="1"/>
</dbReference>
<dbReference type="PROSITE" id="PS01360">
    <property type="entry name" value="ZF_MYND_1"/>
    <property type="match status" value="1"/>
</dbReference>
<dbReference type="SUPFAM" id="SSF82199">
    <property type="entry name" value="SET domain"/>
    <property type="match status" value="1"/>
</dbReference>
<evidence type="ECO:0008006" key="8">
    <source>
        <dbReference type="Google" id="ProtNLM"/>
    </source>
</evidence>
<evidence type="ECO:0000256" key="1">
    <source>
        <dbReference type="ARBA" id="ARBA00022723"/>
    </source>
</evidence>
<dbReference type="PROSITE" id="PS50280">
    <property type="entry name" value="SET"/>
    <property type="match status" value="1"/>
</dbReference>
<dbReference type="InterPro" id="IPR002893">
    <property type="entry name" value="Znf_MYND"/>
</dbReference>
<evidence type="ECO:0000313" key="7">
    <source>
        <dbReference type="EMBL" id="JAV61027.1"/>
    </source>
</evidence>
<sequence length="660" mass="74630">MSEEAANSNSSPASVCAECQQPANLKCSGCKLVSYCSKDHQKNNWQVHKTLCRPFEIQTSPDLGKHLIATRDIQPGDMILCESPLVYGPRPHIVEAGPVPCVGCFKLIMCEQSPRCDGCGWPVCHSSCQGLKDPTNHGLECLILGLRPEGAINNFHDFYRQDTLMVVRCLLLQKKGQKKWEQLMELEPHLEARGRGTDVYKNVEERIVNYLEDNFLSRLKDLERKAERDLLPEASASVIHRIAGILDVNALEINQDAELSAVYPTTSLLEHSCICNTYHVFDDASQNYKITVRAAVPIKKGEHISTMYTHALWGTQARREHLKETKYFSCNCRRCKDPTELGTYLSALKCIGVDDRPCGGNQLAINPCDPNTEWACDKCEVKLTNDEVAYLVNKIGEEVDYVQLSNPTVKEMRELLTKILTFLHPHHYHIYSVKHSLLQLYGYQQGYLPNQISDELLIKKSEMCRELIEVTKTVDPGNARLTLYSGVLYHELFLANAFYVKRKWHVEDKKQMVLLVEEAVSALAEAKQILKNESSAAGQKLRALLATSNKELRNWMDRYREDMETIKKEMNALSWYLAFCVLLSSCSALVTMEPCEAHAPLYYSKKSSQVDVWAVLFPLSVSIPTPLLPSVVSVDLFFFPLPLLLGHTSHITTMLCLQQS</sequence>
<evidence type="ECO:0000256" key="4">
    <source>
        <dbReference type="PROSITE-ProRule" id="PRU00134"/>
    </source>
</evidence>
<dbReference type="EMBL" id="GEZM01083759">
    <property type="protein sequence ID" value="JAV61027.1"/>
    <property type="molecule type" value="Transcribed_RNA"/>
</dbReference>
<dbReference type="GO" id="GO:0008276">
    <property type="term" value="F:protein methyltransferase activity"/>
    <property type="evidence" value="ECO:0007669"/>
    <property type="project" value="UniProtKB-ARBA"/>
</dbReference>
<feature type="domain" description="SET" evidence="5">
    <location>
        <begin position="43"/>
        <end position="309"/>
    </location>
</feature>
<evidence type="ECO:0000259" key="6">
    <source>
        <dbReference type="PROSITE" id="PS50865"/>
    </source>
</evidence>
<dbReference type="Pfam" id="PF01753">
    <property type="entry name" value="zf-MYND"/>
    <property type="match status" value="1"/>
</dbReference>
<name>A0A1Y1KQ70_PHOPY</name>
<accession>A0A1Y1KQ70</accession>
<reference evidence="7" key="1">
    <citation type="journal article" date="2016" name="Sci. Rep.">
        <title>Molecular characterization of firefly nuptial gifts: a multi-omics approach sheds light on postcopulatory sexual selection.</title>
        <authorList>
            <person name="Al-Wathiqui N."/>
            <person name="Fallon T.R."/>
            <person name="South A."/>
            <person name="Weng J.K."/>
            <person name="Lewis S.M."/>
        </authorList>
    </citation>
    <scope>NUCLEOTIDE SEQUENCE</scope>
</reference>
<dbReference type="Gene3D" id="6.10.140.2220">
    <property type="match status" value="2"/>
</dbReference>